<comment type="similarity">
    <text evidence="1">Belongs to the leucine-binding protein family.</text>
</comment>
<feature type="chain" id="PRO_5023081030" evidence="3">
    <location>
        <begin position="22"/>
        <end position="432"/>
    </location>
</feature>
<name>A0A5B1LPZ8_9ACTN</name>
<evidence type="ECO:0000313" key="5">
    <source>
        <dbReference type="EMBL" id="KAA1421749.1"/>
    </source>
</evidence>
<sequence>MKRAALTAVVVALLLAGCSDGDEPKEDNDTVQEPFRPAAVALDVGNEVAEVGDPIRIGVLGSNTSAPGEGDDYGNLDAGVPAAGAWVAAYRYGLAGREVEVVYRNDRGDADQAVAAIEELVREGVSGIVVTSVGSHLEAALTSASEAGVPVLLPYARPVSVPEHVYLTGPSRSQVDAAINAALDSAGAVAPVMVTTDGAPLVALDDASFVEYDASQPGVFVDEVRELEERRGADALVVSSSAEEQGGVVALIQGRLANLPVILTPEALTPAFTRALVEQRGTTSGALQTVGVDASDTTTLTTSPAGDAAAAFFSAHRLAMGEPGLGDAELGDFADWGSFADVASHDAVVALVTAVREAESAGPEDVASALNGLTVTAADGLAGSQLEFIDSDALPDEAIGSLFATTQDPGVRLVSPDVTQRPLFWFVAPADE</sequence>
<protein>
    <submittedName>
        <fullName evidence="5">ABC transporter substrate-binding protein</fullName>
    </submittedName>
</protein>
<dbReference type="InterPro" id="IPR028081">
    <property type="entry name" value="Leu-bd"/>
</dbReference>
<reference evidence="5 6" key="1">
    <citation type="submission" date="2019-09" db="EMBL/GenBank/DDBJ databases">
        <title>Nocardioides panacisoli sp. nov., isolated from the soil of a ginseng field.</title>
        <authorList>
            <person name="Cho C."/>
        </authorList>
    </citation>
    <scope>NUCLEOTIDE SEQUENCE [LARGE SCALE GENOMIC DNA]</scope>
    <source>
        <strain evidence="5 6">BN130099</strain>
    </source>
</reference>
<dbReference type="Gene3D" id="3.40.50.2300">
    <property type="match status" value="2"/>
</dbReference>
<keyword evidence="6" id="KW-1185">Reference proteome</keyword>
<evidence type="ECO:0000259" key="4">
    <source>
        <dbReference type="Pfam" id="PF13458"/>
    </source>
</evidence>
<dbReference type="Proteomes" id="UP000325003">
    <property type="component" value="Unassembled WGS sequence"/>
</dbReference>
<dbReference type="InterPro" id="IPR028082">
    <property type="entry name" value="Peripla_BP_I"/>
</dbReference>
<dbReference type="PANTHER" id="PTHR30483:SF6">
    <property type="entry name" value="PERIPLASMIC BINDING PROTEIN OF ABC TRANSPORTER FOR NATURAL AMINO ACIDS"/>
    <property type="match status" value="1"/>
</dbReference>
<dbReference type="PROSITE" id="PS51257">
    <property type="entry name" value="PROKAR_LIPOPROTEIN"/>
    <property type="match status" value="1"/>
</dbReference>
<evidence type="ECO:0000256" key="1">
    <source>
        <dbReference type="ARBA" id="ARBA00010062"/>
    </source>
</evidence>
<feature type="signal peptide" evidence="3">
    <location>
        <begin position="1"/>
        <end position="21"/>
    </location>
</feature>
<organism evidence="5 6">
    <name type="scientific">Nocardioides humilatus</name>
    <dbReference type="NCBI Taxonomy" id="2607660"/>
    <lineage>
        <taxon>Bacteria</taxon>
        <taxon>Bacillati</taxon>
        <taxon>Actinomycetota</taxon>
        <taxon>Actinomycetes</taxon>
        <taxon>Propionibacteriales</taxon>
        <taxon>Nocardioidaceae</taxon>
        <taxon>Nocardioides</taxon>
    </lineage>
</organism>
<evidence type="ECO:0000313" key="6">
    <source>
        <dbReference type="Proteomes" id="UP000325003"/>
    </source>
</evidence>
<accession>A0A5B1LPZ8</accession>
<gene>
    <name evidence="5" type="ORF">F0U44_05620</name>
</gene>
<dbReference type="EMBL" id="VUJV01000001">
    <property type="protein sequence ID" value="KAA1421749.1"/>
    <property type="molecule type" value="Genomic_DNA"/>
</dbReference>
<dbReference type="RefSeq" id="WP_149727210.1">
    <property type="nucleotide sequence ID" value="NZ_VUJV01000001.1"/>
</dbReference>
<dbReference type="AlphaFoldDB" id="A0A5B1LPZ8"/>
<dbReference type="SUPFAM" id="SSF53822">
    <property type="entry name" value="Periplasmic binding protein-like I"/>
    <property type="match status" value="1"/>
</dbReference>
<evidence type="ECO:0000256" key="3">
    <source>
        <dbReference type="SAM" id="SignalP"/>
    </source>
</evidence>
<comment type="caution">
    <text evidence="5">The sequence shown here is derived from an EMBL/GenBank/DDBJ whole genome shotgun (WGS) entry which is preliminary data.</text>
</comment>
<keyword evidence="2 3" id="KW-0732">Signal</keyword>
<feature type="domain" description="Leucine-binding protein" evidence="4">
    <location>
        <begin position="54"/>
        <end position="198"/>
    </location>
</feature>
<reference evidence="5 6" key="2">
    <citation type="submission" date="2019-09" db="EMBL/GenBank/DDBJ databases">
        <authorList>
            <person name="Jin C."/>
        </authorList>
    </citation>
    <scope>NUCLEOTIDE SEQUENCE [LARGE SCALE GENOMIC DNA]</scope>
    <source>
        <strain evidence="5 6">BN130099</strain>
    </source>
</reference>
<dbReference type="InterPro" id="IPR051010">
    <property type="entry name" value="BCAA_transport"/>
</dbReference>
<proteinExistence type="inferred from homology"/>
<dbReference type="Pfam" id="PF13458">
    <property type="entry name" value="Peripla_BP_6"/>
    <property type="match status" value="1"/>
</dbReference>
<dbReference type="PANTHER" id="PTHR30483">
    <property type="entry name" value="LEUCINE-SPECIFIC-BINDING PROTEIN"/>
    <property type="match status" value="1"/>
</dbReference>
<evidence type="ECO:0000256" key="2">
    <source>
        <dbReference type="ARBA" id="ARBA00022729"/>
    </source>
</evidence>
<dbReference type="CDD" id="cd06268">
    <property type="entry name" value="PBP1_ABC_transporter_LIVBP-like"/>
    <property type="match status" value="1"/>
</dbReference>